<dbReference type="InterPro" id="IPR017853">
    <property type="entry name" value="GH"/>
</dbReference>
<evidence type="ECO:0000256" key="12">
    <source>
        <dbReference type="RuleBase" id="RU003679"/>
    </source>
</evidence>
<dbReference type="FunFam" id="3.20.20.80:FF:000006">
    <property type="entry name" value="Beta-galactosidase"/>
    <property type="match status" value="1"/>
</dbReference>
<reference evidence="15 16" key="1">
    <citation type="journal article" date="2020" name="Mol. Plant">
        <title>The Chromosome-Based Rubber Tree Genome Provides New Insights into Spurge Genome Evolution and Rubber Biosynthesis.</title>
        <authorList>
            <person name="Liu J."/>
            <person name="Shi C."/>
            <person name="Shi C.C."/>
            <person name="Li W."/>
            <person name="Zhang Q.J."/>
            <person name="Zhang Y."/>
            <person name="Li K."/>
            <person name="Lu H.F."/>
            <person name="Shi C."/>
            <person name="Zhu S.T."/>
            <person name="Xiao Z.Y."/>
            <person name="Nan H."/>
            <person name="Yue Y."/>
            <person name="Zhu X.G."/>
            <person name="Wu Y."/>
            <person name="Hong X.N."/>
            <person name="Fan G.Y."/>
            <person name="Tong Y."/>
            <person name="Zhang D."/>
            <person name="Mao C.L."/>
            <person name="Liu Y.L."/>
            <person name="Hao S.J."/>
            <person name="Liu W.Q."/>
            <person name="Lv M.Q."/>
            <person name="Zhang H.B."/>
            <person name="Liu Y."/>
            <person name="Hu-Tang G.R."/>
            <person name="Wang J.P."/>
            <person name="Wang J.H."/>
            <person name="Sun Y.H."/>
            <person name="Ni S.B."/>
            <person name="Chen W.B."/>
            <person name="Zhang X.C."/>
            <person name="Jiao Y.N."/>
            <person name="Eichler E.E."/>
            <person name="Li G.H."/>
            <person name="Liu X."/>
            <person name="Gao L.Z."/>
        </authorList>
    </citation>
    <scope>NUCLEOTIDE SEQUENCE [LARGE SCALE GENOMIC DNA]</scope>
    <source>
        <strain evidence="16">cv. GT1</strain>
        <tissue evidence="15">Leaf</tissue>
    </source>
</reference>
<evidence type="ECO:0000313" key="16">
    <source>
        <dbReference type="Proteomes" id="UP000467840"/>
    </source>
</evidence>
<name>A0A6A6LNG2_HEVBR</name>
<sequence>MEMILRRFLAITFTTLFFFLASSSSSKVESHQKGDKLGVSYDGRSLIINGKRDILLSGSIHYTRSHPDMWSEILQKARSGGLNVIQTYVFWNVHEPVQGHYHFQGQYDLVKFIKMIGKHGMYATLRVGPFIEAEWNHGGFPYWLREIRNITFRTDNPPFKYYMKKFVQMIIHKMKENNLFASQGGPIILSQIENEYNTVEPAFKESGTRYVHWAGTMAVDQKTGVPWIMCKQRDAPDPVINTCNGRNCGDTFTGPNRPNKPSLWTENWTAQYRVFGDPPSQRAAEDLARSVARWFSKNGTLANYYMYHGGTNFGRSTSPFVTTRYYDEAPLDEYGLLREPKWGHLKDLHGALRLCKKALLWGVPSTLDLGKDLEARIYEKPSKGICAAFLANNNTRMQRIVKFRGKEYYLPEHSISILPDCNTVVYNTMTIVSQHNVRNYVRSEVANKKLKWEMYKEVVPSKLKETSKNPLELYGLTQDRTDYGWYTTIIEFNEHDLPKRKDIRPVLRVASLGHAMLAFINGEFAGSAHGSNVEKSFILQKPVNLKPGNNTIALLGSLMGLPDSGAYMEHRYAGPRGVSILGLNTGTLDLTFNGWGHQVGLAGEKNKVYTEEGSKKVKWTKVDKEGPALTWYKAYFDAPEGDDPVAVTMTGMGKGMLWINGNNIGRYWMSYSPLLESLPNPSKYHIPRAYLRSSNNLMVILEEERANPEKIQILTVNRDTICSHIAENEPASVRSWRRKNGNILPVVDNLQPAAQLMCPNHKKIIAVDFASFGNPEGVCGGYVLGKCSSSNSKKVVEQHCLGKTRCSVPIDKKLFGTKQGDECEDIRQALAVQVKCGKH</sequence>
<dbReference type="FunFam" id="2.60.120.260:FF:000142">
    <property type="entry name" value="Beta-galactosidase"/>
    <property type="match status" value="1"/>
</dbReference>
<dbReference type="PANTHER" id="PTHR23421">
    <property type="entry name" value="BETA-GALACTOSIDASE RELATED"/>
    <property type="match status" value="1"/>
</dbReference>
<evidence type="ECO:0000256" key="5">
    <source>
        <dbReference type="ARBA" id="ARBA00022523"/>
    </source>
</evidence>
<keyword evidence="5" id="KW-0052">Apoplast</keyword>
<keyword evidence="9" id="KW-0325">Glycoprotein</keyword>
<evidence type="ECO:0000256" key="6">
    <source>
        <dbReference type="ARBA" id="ARBA00022525"/>
    </source>
</evidence>
<organism evidence="15 16">
    <name type="scientific">Hevea brasiliensis</name>
    <name type="common">Para rubber tree</name>
    <name type="synonym">Siphonia brasiliensis</name>
    <dbReference type="NCBI Taxonomy" id="3981"/>
    <lineage>
        <taxon>Eukaryota</taxon>
        <taxon>Viridiplantae</taxon>
        <taxon>Streptophyta</taxon>
        <taxon>Embryophyta</taxon>
        <taxon>Tracheophyta</taxon>
        <taxon>Spermatophyta</taxon>
        <taxon>Magnoliopsida</taxon>
        <taxon>eudicotyledons</taxon>
        <taxon>Gunneridae</taxon>
        <taxon>Pentapetalae</taxon>
        <taxon>rosids</taxon>
        <taxon>fabids</taxon>
        <taxon>Malpighiales</taxon>
        <taxon>Euphorbiaceae</taxon>
        <taxon>Crotonoideae</taxon>
        <taxon>Micrandreae</taxon>
        <taxon>Hevea</taxon>
    </lineage>
</organism>
<keyword evidence="7 13" id="KW-0732">Signal</keyword>
<dbReference type="Pfam" id="PF01301">
    <property type="entry name" value="Glyco_hydro_35"/>
    <property type="match status" value="1"/>
</dbReference>
<dbReference type="PRINTS" id="PR00742">
    <property type="entry name" value="GLHYDRLASE35"/>
</dbReference>
<dbReference type="Proteomes" id="UP000467840">
    <property type="component" value="Chromosome 4"/>
</dbReference>
<keyword evidence="6" id="KW-0964">Secreted</keyword>
<evidence type="ECO:0000256" key="4">
    <source>
        <dbReference type="ARBA" id="ARBA00012756"/>
    </source>
</evidence>
<proteinExistence type="inferred from homology"/>
<accession>A0A6A6LNG2</accession>
<feature type="chain" id="PRO_5025376480" description="Beta-galactosidase" evidence="13">
    <location>
        <begin position="26"/>
        <end position="839"/>
    </location>
</feature>
<comment type="caution">
    <text evidence="15">The sequence shown here is derived from an EMBL/GenBank/DDBJ whole genome shotgun (WGS) entry which is preliminary data.</text>
</comment>
<dbReference type="PROSITE" id="PS01182">
    <property type="entry name" value="GLYCOSYL_HYDROL_F35"/>
    <property type="match status" value="1"/>
</dbReference>
<dbReference type="InterPro" id="IPR043159">
    <property type="entry name" value="Lectin_gal-bd_sf"/>
</dbReference>
<dbReference type="AlphaFoldDB" id="A0A6A6LNG2"/>
<evidence type="ECO:0000256" key="2">
    <source>
        <dbReference type="ARBA" id="ARBA00004271"/>
    </source>
</evidence>
<dbReference type="GO" id="GO:0004565">
    <property type="term" value="F:beta-galactosidase activity"/>
    <property type="evidence" value="ECO:0007669"/>
    <property type="project" value="UniProtKB-EC"/>
</dbReference>
<comment type="catalytic activity">
    <reaction evidence="1 11">
        <text>Hydrolysis of terminal non-reducing beta-D-galactose residues in beta-D-galactosides.</text>
        <dbReference type="EC" id="3.2.1.23"/>
    </reaction>
</comment>
<dbReference type="CDD" id="cd22842">
    <property type="entry name" value="Gal_Rha_Lectin_BGal"/>
    <property type="match status" value="1"/>
</dbReference>
<dbReference type="Pfam" id="PF21467">
    <property type="entry name" value="BetaGal_gal-bd"/>
    <property type="match status" value="1"/>
</dbReference>
<dbReference type="PROSITE" id="PS50228">
    <property type="entry name" value="SUEL_LECTIN"/>
    <property type="match status" value="1"/>
</dbReference>
<dbReference type="SUPFAM" id="SSF49785">
    <property type="entry name" value="Galactose-binding domain-like"/>
    <property type="match status" value="2"/>
</dbReference>
<dbReference type="GO" id="GO:0030246">
    <property type="term" value="F:carbohydrate binding"/>
    <property type="evidence" value="ECO:0007669"/>
    <property type="project" value="InterPro"/>
</dbReference>
<evidence type="ECO:0000256" key="7">
    <source>
        <dbReference type="ARBA" id="ARBA00022729"/>
    </source>
</evidence>
<dbReference type="FunFam" id="2.60.120.260:FF:000050">
    <property type="entry name" value="Beta-galactosidase"/>
    <property type="match status" value="1"/>
</dbReference>
<comment type="subcellular location">
    <subcellularLocation>
        <location evidence="2">Secreted</location>
        <location evidence="2">Extracellular space</location>
        <location evidence="2">Apoplast</location>
    </subcellularLocation>
</comment>
<dbReference type="GO" id="GO:0048046">
    <property type="term" value="C:apoplast"/>
    <property type="evidence" value="ECO:0007669"/>
    <property type="project" value="UniProtKB-SubCell"/>
</dbReference>
<evidence type="ECO:0000256" key="8">
    <source>
        <dbReference type="ARBA" id="ARBA00022801"/>
    </source>
</evidence>
<evidence type="ECO:0000313" key="15">
    <source>
        <dbReference type="EMBL" id="KAF2302057.1"/>
    </source>
</evidence>
<dbReference type="InterPro" id="IPR000922">
    <property type="entry name" value="Lectin_gal-bd_dom"/>
</dbReference>
<evidence type="ECO:0000256" key="11">
    <source>
        <dbReference type="RuleBase" id="RU000675"/>
    </source>
</evidence>
<dbReference type="InterPro" id="IPR001944">
    <property type="entry name" value="Glycoside_Hdrlase_35"/>
</dbReference>
<keyword evidence="16" id="KW-1185">Reference proteome</keyword>
<dbReference type="InterPro" id="IPR048913">
    <property type="entry name" value="BetaGal_gal-bd"/>
</dbReference>
<evidence type="ECO:0000256" key="3">
    <source>
        <dbReference type="ARBA" id="ARBA00009809"/>
    </source>
</evidence>
<protein>
    <recommendedName>
        <fullName evidence="4 11">Beta-galactosidase</fullName>
        <ecNumber evidence="4 11">3.2.1.23</ecNumber>
    </recommendedName>
</protein>
<dbReference type="Gene3D" id="2.60.120.740">
    <property type="match status" value="1"/>
</dbReference>
<comment type="similarity">
    <text evidence="3 12">Belongs to the glycosyl hydrolase 35 family.</text>
</comment>
<evidence type="ECO:0000256" key="10">
    <source>
        <dbReference type="ARBA" id="ARBA00023295"/>
    </source>
</evidence>
<evidence type="ECO:0000256" key="13">
    <source>
        <dbReference type="SAM" id="SignalP"/>
    </source>
</evidence>
<dbReference type="EC" id="3.2.1.23" evidence="4 11"/>
<evidence type="ECO:0000256" key="9">
    <source>
        <dbReference type="ARBA" id="ARBA00023180"/>
    </source>
</evidence>
<evidence type="ECO:0000259" key="14">
    <source>
        <dbReference type="PROSITE" id="PS50228"/>
    </source>
</evidence>
<dbReference type="Gene3D" id="2.60.120.260">
    <property type="entry name" value="Galactose-binding domain-like"/>
    <property type="match status" value="2"/>
</dbReference>
<dbReference type="Gene3D" id="3.20.20.80">
    <property type="entry name" value="Glycosidases"/>
    <property type="match status" value="1"/>
</dbReference>
<dbReference type="InterPro" id="IPR031330">
    <property type="entry name" value="Gly_Hdrlase_35_cat"/>
</dbReference>
<keyword evidence="10 11" id="KW-0326">Glycosidase</keyword>
<dbReference type="GO" id="GO:0005975">
    <property type="term" value="P:carbohydrate metabolic process"/>
    <property type="evidence" value="ECO:0007669"/>
    <property type="project" value="InterPro"/>
</dbReference>
<keyword evidence="8 11" id="KW-0378">Hydrolase</keyword>
<dbReference type="Pfam" id="PF02140">
    <property type="entry name" value="SUEL_Lectin"/>
    <property type="match status" value="1"/>
</dbReference>
<dbReference type="Pfam" id="PF17834">
    <property type="entry name" value="GHD"/>
    <property type="match status" value="1"/>
</dbReference>
<dbReference type="InterPro" id="IPR019801">
    <property type="entry name" value="Glyco_hydro_35_CS"/>
</dbReference>
<dbReference type="SUPFAM" id="SSF51445">
    <property type="entry name" value="(Trans)glycosidases"/>
    <property type="match status" value="1"/>
</dbReference>
<feature type="domain" description="SUEL-type lectin" evidence="14">
    <location>
        <begin position="748"/>
        <end position="837"/>
    </location>
</feature>
<evidence type="ECO:0000256" key="1">
    <source>
        <dbReference type="ARBA" id="ARBA00001412"/>
    </source>
</evidence>
<dbReference type="InterPro" id="IPR041392">
    <property type="entry name" value="GHD"/>
</dbReference>
<dbReference type="InterPro" id="IPR008979">
    <property type="entry name" value="Galactose-bd-like_sf"/>
</dbReference>
<dbReference type="EMBL" id="JAAGAX010000010">
    <property type="protein sequence ID" value="KAF2302057.1"/>
    <property type="molecule type" value="Genomic_DNA"/>
</dbReference>
<gene>
    <name evidence="15" type="ORF">GH714_031981</name>
</gene>
<feature type="signal peptide" evidence="13">
    <location>
        <begin position="1"/>
        <end position="25"/>
    </location>
</feature>